<dbReference type="EMBL" id="CM056743">
    <property type="protein sequence ID" value="KAJ8673820.1"/>
    <property type="molecule type" value="Genomic_DNA"/>
</dbReference>
<name>A0ACC2NRI2_9HYME</name>
<evidence type="ECO:0000313" key="1">
    <source>
        <dbReference type="EMBL" id="KAJ8673820.1"/>
    </source>
</evidence>
<reference evidence="1" key="1">
    <citation type="submission" date="2023-04" db="EMBL/GenBank/DDBJ databases">
        <title>A chromosome-level genome assembly of the parasitoid wasp Eretmocerus hayati.</title>
        <authorList>
            <person name="Zhong Y."/>
            <person name="Liu S."/>
            <person name="Liu Y."/>
        </authorList>
    </citation>
    <scope>NUCLEOTIDE SEQUENCE</scope>
    <source>
        <strain evidence="1">ZJU_SS_LIU_2023</strain>
    </source>
</reference>
<gene>
    <name evidence="1" type="ORF">QAD02_005082</name>
</gene>
<evidence type="ECO:0000313" key="2">
    <source>
        <dbReference type="Proteomes" id="UP001239111"/>
    </source>
</evidence>
<comment type="caution">
    <text evidence="1">The sequence shown here is derived from an EMBL/GenBank/DDBJ whole genome shotgun (WGS) entry which is preliminary data.</text>
</comment>
<proteinExistence type="predicted"/>
<accession>A0ACC2NRI2</accession>
<keyword evidence="2" id="KW-1185">Reference proteome</keyword>
<dbReference type="Proteomes" id="UP001239111">
    <property type="component" value="Chromosome 3"/>
</dbReference>
<sequence length="132" mass="14907">MVKVFIILLTFIAISVQETQINLPDIADRVKMANDPNMESYGEVANNNPSTSQYPLPYSHSPLPMQNVPLHDLPTLKPEILPIAAENKTQLDAMLPVDPQTNSTYVANYNGTAWRCSRNKRFVHGVHCRRVY</sequence>
<protein>
    <submittedName>
        <fullName evidence="1">Uncharacterized protein</fullName>
    </submittedName>
</protein>
<organism evidence="1 2">
    <name type="scientific">Eretmocerus hayati</name>
    <dbReference type="NCBI Taxonomy" id="131215"/>
    <lineage>
        <taxon>Eukaryota</taxon>
        <taxon>Metazoa</taxon>
        <taxon>Ecdysozoa</taxon>
        <taxon>Arthropoda</taxon>
        <taxon>Hexapoda</taxon>
        <taxon>Insecta</taxon>
        <taxon>Pterygota</taxon>
        <taxon>Neoptera</taxon>
        <taxon>Endopterygota</taxon>
        <taxon>Hymenoptera</taxon>
        <taxon>Apocrita</taxon>
        <taxon>Proctotrupomorpha</taxon>
        <taxon>Chalcidoidea</taxon>
        <taxon>Aphelinidae</taxon>
        <taxon>Aphelininae</taxon>
        <taxon>Eretmocerus</taxon>
    </lineage>
</organism>